<evidence type="ECO:0000313" key="2">
    <source>
        <dbReference type="Proteomes" id="UP001497535"/>
    </source>
</evidence>
<dbReference type="EMBL" id="CAVMJV010000173">
    <property type="protein sequence ID" value="CAK5120007.1"/>
    <property type="molecule type" value="Genomic_DNA"/>
</dbReference>
<accession>A0ACB1B3N4</accession>
<reference evidence="1" key="1">
    <citation type="submission" date="2023-11" db="EMBL/GenBank/DDBJ databases">
        <authorList>
            <person name="Poullet M."/>
        </authorList>
    </citation>
    <scope>NUCLEOTIDE SEQUENCE</scope>
    <source>
        <strain evidence="1">E1834</strain>
    </source>
</reference>
<protein>
    <submittedName>
        <fullName evidence="1">Uncharacterized protein</fullName>
    </submittedName>
</protein>
<sequence>MSSVKVAVRVRPFNSREIQLLSKCVIDMSDKKTYITSSSNQTYNFEFDYSYSSFDRKAVNYACQDKVYKDIGAEMLDHAFDGYNVCIFAYGQTGSGKSYTMMGKVNDLEEMGMIPRLCREIFSRISENRENQQLKYTVEVSYMEIYCEKVKDLLCPKNENLKVREHPILGPYVDNLEKMAVCSYEDIFELMDAGNKARTVAATNMNSTSSRSHAIFTIVLTQREHVNDLDTEKEGANINKSLTTLGLVIKKLAEQSTKRKGKQSRTAVIPYRDSVLTWLLKESLGGNSKTAMIAALSPADVNFEETLSTLRYADSAKQIMCRAKVNEDPNAKLIRELKEEVLKLRSLLKNRGVEVGENGEVSPDTKIYSGEEDTIEQLKTSEKLIAELNETWEDKLKKTETLKKLQSEELRELGLATSADGSALGVFSPKKLPHLVNLNEDPLMSECLLYYLKEGITMVGRHEAKPRPDILLSGEYIKNQHCQFDNSSGSVSVVPIEGEIFVNGEPLQYPQEVRQSKHNLAGVASSKEPIDWRFAQNELYQCQGIDLKQEMDKKIVEIEQQFRKEMEQMEREHKRRNNVKFNNYPCKYIIFIKEYESRIQSLQKQVDLAQSQLISSGCSSWNNSEFILSKSLLAEVNDDPWTPDLTIKVHKAAMKWRYYQFTSVRDDLWGNAIFLKEANAISIDLRKGVEYQFVLLTDTMYSPLPPELLPPGENLSLRPYPKTVVAVEVRDLKNGAIHHWSLEKLKSRLEDMRRLYNADVNDATPERPDLRTVGDLLNMMFPASGAGLAPERMKLRKKTKELPIMEETITSEDNLDINENNNLDDMWLGADPFYERFPWFHLIGSFLHRHDEAFSTEPVKGTATDGTRTLRYNYVQELKTVANPAFIHYLQHFPMIFEVFGHLTKINVSSMFANACQEKRNPVVAKYDLLIWFEICEFGSNGEYHPAIVDHANGLPTHGVFLLHQGIQRRIKITICHEKAAWDSSLHNSSLLNRVSGYGEQVYMTISAYMELENCSQPAIITKDVCMLIYARDSKVSAASRFCRSLIGGISKSPEMNRVPGIYLLTLMQENEENSPDVRGEENLGTWRPRGDSIILEHQIELEKLSKLQQVERMRLFLKLRRSRKLGSGDTPMTPTAPKFQIPDKIKLTPLEKKIAEKVIHLIKLRIPVNKESPTGKKLEALSSESSQSGGSVDSRNNPATLDVVTRSRSRSFDNLNAPDLGIGGESSMKRSTSGNCMFKDENSTRLLPDVTEERVGLIVSRKGYMNFMEGVRNEWIRRWVVIRRPYILLYRDEKDLVVRGLINLAISKIEYEDGQQLVVGMENAFSVYTNNRAFFMQPLAGECVFDWIYALNPLLAGKIRSRRLTEIPKKISNA</sequence>
<proteinExistence type="predicted"/>
<organism evidence="1 2">
    <name type="scientific">Meloidogyne enterolobii</name>
    <name type="common">Root-knot nematode worm</name>
    <name type="synonym">Meloidogyne mayaguensis</name>
    <dbReference type="NCBI Taxonomy" id="390850"/>
    <lineage>
        <taxon>Eukaryota</taxon>
        <taxon>Metazoa</taxon>
        <taxon>Ecdysozoa</taxon>
        <taxon>Nematoda</taxon>
        <taxon>Chromadorea</taxon>
        <taxon>Rhabditida</taxon>
        <taxon>Tylenchina</taxon>
        <taxon>Tylenchomorpha</taxon>
        <taxon>Tylenchoidea</taxon>
        <taxon>Meloidogynidae</taxon>
        <taxon>Meloidogyninae</taxon>
        <taxon>Meloidogyne</taxon>
    </lineage>
</organism>
<keyword evidence="2" id="KW-1185">Reference proteome</keyword>
<gene>
    <name evidence="1" type="ORF">MENTE1834_LOCUS46642</name>
</gene>
<comment type="caution">
    <text evidence="1">The sequence shown here is derived from an EMBL/GenBank/DDBJ whole genome shotgun (WGS) entry which is preliminary data.</text>
</comment>
<dbReference type="Proteomes" id="UP001497535">
    <property type="component" value="Unassembled WGS sequence"/>
</dbReference>
<name>A0ACB1B3N4_MELEN</name>
<evidence type="ECO:0000313" key="1">
    <source>
        <dbReference type="EMBL" id="CAK5120007.1"/>
    </source>
</evidence>